<evidence type="ECO:0000256" key="1">
    <source>
        <dbReference type="SAM" id="MobiDB-lite"/>
    </source>
</evidence>
<keyword evidence="3" id="KW-1185">Reference proteome</keyword>
<protein>
    <recommendedName>
        <fullName evidence="4">Secreted protein</fullName>
    </recommendedName>
</protein>
<name>A0A7X0HA96_9ACTN</name>
<feature type="compositionally biased region" description="Basic residues" evidence="1">
    <location>
        <begin position="210"/>
        <end position="220"/>
    </location>
</feature>
<dbReference type="AlphaFoldDB" id="A0A7X0HA96"/>
<comment type="caution">
    <text evidence="2">The sequence shown here is derived from an EMBL/GenBank/DDBJ whole genome shotgun (WGS) entry which is preliminary data.</text>
</comment>
<dbReference type="Proteomes" id="UP000540423">
    <property type="component" value="Unassembled WGS sequence"/>
</dbReference>
<dbReference type="EMBL" id="JACHEM010000001">
    <property type="protein sequence ID" value="MBB6433956.1"/>
    <property type="molecule type" value="Genomic_DNA"/>
</dbReference>
<organism evidence="2 3">
    <name type="scientific">Streptomyces candidus</name>
    <dbReference type="NCBI Taxonomy" id="67283"/>
    <lineage>
        <taxon>Bacteria</taxon>
        <taxon>Bacillati</taxon>
        <taxon>Actinomycetota</taxon>
        <taxon>Actinomycetes</taxon>
        <taxon>Kitasatosporales</taxon>
        <taxon>Streptomycetaceae</taxon>
        <taxon>Streptomyces</taxon>
    </lineage>
</organism>
<reference evidence="2 3" key="1">
    <citation type="submission" date="2020-08" db="EMBL/GenBank/DDBJ databases">
        <title>Genomic Encyclopedia of Type Strains, Phase IV (KMG-IV): sequencing the most valuable type-strain genomes for metagenomic binning, comparative biology and taxonomic classification.</title>
        <authorList>
            <person name="Goeker M."/>
        </authorList>
    </citation>
    <scope>NUCLEOTIDE SEQUENCE [LARGE SCALE GENOMIC DNA]</scope>
    <source>
        <strain evidence="2 3">DSM 40141</strain>
    </source>
</reference>
<feature type="region of interest" description="Disordered" evidence="1">
    <location>
        <begin position="177"/>
        <end position="220"/>
    </location>
</feature>
<sequence length="220" mass="24100">MSTVLIIVLIVVVVIAVAAAVVFLGPGRGRVGGTSLKRRFGPEYERVLERHGGDTKAAEHELAERVKRHGDFRPRELPRERHETYVAQWAGVQEQFVDSPQKAVADADRLLSRVAVDRGYPESEGEQLDALSVHHAGHVEGFRRVRRAARGEGGTEEMREAVVEARALFEELVTEHGAGHGTGHGKHAHDGERHADGQHGEKHGSNRPRLMGRHAKGSGV</sequence>
<gene>
    <name evidence="2" type="ORF">HNQ79_000394</name>
</gene>
<evidence type="ECO:0000313" key="2">
    <source>
        <dbReference type="EMBL" id="MBB6433956.1"/>
    </source>
</evidence>
<proteinExistence type="predicted"/>
<dbReference type="RefSeq" id="WP_185026101.1">
    <property type="nucleotide sequence ID" value="NZ_BNBN01000001.1"/>
</dbReference>
<accession>A0A7X0HA96</accession>
<evidence type="ECO:0000313" key="3">
    <source>
        <dbReference type="Proteomes" id="UP000540423"/>
    </source>
</evidence>
<feature type="compositionally biased region" description="Basic and acidic residues" evidence="1">
    <location>
        <begin position="188"/>
        <end position="204"/>
    </location>
</feature>
<evidence type="ECO:0008006" key="4">
    <source>
        <dbReference type="Google" id="ProtNLM"/>
    </source>
</evidence>